<dbReference type="Pfam" id="PF10442">
    <property type="entry name" value="FIST_C"/>
    <property type="match status" value="1"/>
</dbReference>
<feature type="domain" description="FIST" evidence="1">
    <location>
        <begin position="19"/>
        <end position="212"/>
    </location>
</feature>
<dbReference type="InterPro" id="IPR013702">
    <property type="entry name" value="FIST_domain_N"/>
</dbReference>
<dbReference type="SMART" id="SM01204">
    <property type="entry name" value="FIST_C"/>
    <property type="match status" value="1"/>
</dbReference>
<dbReference type="Pfam" id="PF08495">
    <property type="entry name" value="FIST"/>
    <property type="match status" value="1"/>
</dbReference>
<proteinExistence type="predicted"/>
<reference evidence="3" key="1">
    <citation type="submission" date="2018-06" db="EMBL/GenBank/DDBJ databases">
        <authorList>
            <person name="Zhirakovskaya E."/>
        </authorList>
    </citation>
    <scope>NUCLEOTIDE SEQUENCE</scope>
</reference>
<sequence length="372" mass="40223">MITEQINWTEAKPAPQLASAKLVLAFGSGSAITDRNIFSHVKSAYPAASIIFCSTSGEIYNATVLTDSLVTTAIKFNHTQTRCAKSEIENMCDSYAVGKRLATELSAQDLSHVLVFADGLKVNGSDLTRGLCETLPENVAVTGGLAGDKESFKNTYVGLNEQPAEGVVVAIGFYGDRLKVGYGSMGGWDPFGPERIVTKSEGSVLYELDGCSALDLYKKYLGHHAKDLPASALLFPLCVRTNEEHSLVRTVLSTDDNKNLMTFAGDLPEGSYARFMRANFDRLIEGASQSARNSIVPLAACQPDFALLVSCVGRRMVLKQRTEDEVDAVREIVGQKAAISGFYSYGEISPFEHGGDCELHNQTMTVTTFAEV</sequence>
<dbReference type="AlphaFoldDB" id="A0A3B1BJ58"/>
<name>A0A3B1BJ58_9ZZZZ</name>
<dbReference type="PANTHER" id="PTHR40252">
    <property type="entry name" value="BLR0328 PROTEIN"/>
    <property type="match status" value="1"/>
</dbReference>
<evidence type="ECO:0000313" key="3">
    <source>
        <dbReference type="EMBL" id="VAX18366.1"/>
    </source>
</evidence>
<organism evidence="3">
    <name type="scientific">hydrothermal vent metagenome</name>
    <dbReference type="NCBI Taxonomy" id="652676"/>
    <lineage>
        <taxon>unclassified sequences</taxon>
        <taxon>metagenomes</taxon>
        <taxon>ecological metagenomes</taxon>
    </lineage>
</organism>
<dbReference type="PANTHER" id="PTHR40252:SF2">
    <property type="entry name" value="BLR0328 PROTEIN"/>
    <property type="match status" value="1"/>
</dbReference>
<dbReference type="InterPro" id="IPR019494">
    <property type="entry name" value="FIST_C"/>
</dbReference>
<protein>
    <submittedName>
        <fullName evidence="3">Uncharacterized protein</fullName>
    </submittedName>
</protein>
<gene>
    <name evidence="3" type="ORF">MNBD_NITROSPINAE01-387</name>
</gene>
<dbReference type="EMBL" id="UOGC01000069">
    <property type="protein sequence ID" value="VAX18366.1"/>
    <property type="molecule type" value="Genomic_DNA"/>
</dbReference>
<accession>A0A3B1BJ58</accession>
<evidence type="ECO:0000259" key="2">
    <source>
        <dbReference type="SMART" id="SM01204"/>
    </source>
</evidence>
<evidence type="ECO:0000259" key="1">
    <source>
        <dbReference type="SMART" id="SM00897"/>
    </source>
</evidence>
<dbReference type="SMART" id="SM00897">
    <property type="entry name" value="FIST"/>
    <property type="match status" value="1"/>
</dbReference>
<feature type="domain" description="FIST C-domain" evidence="2">
    <location>
        <begin position="213"/>
        <end position="351"/>
    </location>
</feature>